<dbReference type="Gene3D" id="3.60.21.10">
    <property type="match status" value="1"/>
</dbReference>
<dbReference type="SUPFAM" id="SSF49464">
    <property type="entry name" value="Carboxypeptidase regulatory domain-like"/>
    <property type="match status" value="1"/>
</dbReference>
<dbReference type="CDD" id="cd07381">
    <property type="entry name" value="MPP_CapA"/>
    <property type="match status" value="1"/>
</dbReference>
<dbReference type="PANTHER" id="PTHR33393:SF11">
    <property type="entry name" value="POLYGLUTAMINE SYNTHESIS ACCESSORY PROTEIN RV0574C-RELATED"/>
    <property type="match status" value="1"/>
</dbReference>
<gene>
    <name evidence="3" type="ORF">SAMN04489842_0224</name>
</gene>
<evidence type="ECO:0000256" key="1">
    <source>
        <dbReference type="ARBA" id="ARBA00005662"/>
    </source>
</evidence>
<dbReference type="Pfam" id="PF09587">
    <property type="entry name" value="PGA_cap"/>
    <property type="match status" value="1"/>
</dbReference>
<dbReference type="AlphaFoldDB" id="A0A1H0ZCD8"/>
<dbReference type="SUPFAM" id="SSF56300">
    <property type="entry name" value="Metallo-dependent phosphatases"/>
    <property type="match status" value="1"/>
</dbReference>
<dbReference type="OrthoDB" id="199819at2157"/>
<dbReference type="EMBL" id="FNLC01000001">
    <property type="protein sequence ID" value="SDQ25074.1"/>
    <property type="molecule type" value="Genomic_DNA"/>
</dbReference>
<feature type="domain" description="Capsule synthesis protein CapA" evidence="2">
    <location>
        <begin position="126"/>
        <end position="400"/>
    </location>
</feature>
<comment type="similarity">
    <text evidence="1">Belongs to the CapA family.</text>
</comment>
<dbReference type="PROSITE" id="PS51257">
    <property type="entry name" value="PROKAR_LIPOPROTEIN"/>
    <property type="match status" value="1"/>
</dbReference>
<sequence length="703" mass="76567">MDESIYRRQALAGVGAATASVIGGCSVYPRSDETDEPQRTRSVEGSVIGTVVDIDREPIEDAAIEAVRETTVLAETTTDADGRFELEADGPVWLRASHEAYLTQLGQAVPDEPIRIVLTPNAEAVSLSFGGDVMFGRRFYEENSDALSPRYEIDPARRLADHRDILSHIEPVLEHADVTSVNLETPLTTSDWRHPEKLYGFVSHPVAADALADAGVDYVALGNNHVFDALTPGLEETVSTLDSAGISYSGAGMDSDAAWEPAIVSRNGIDIAYLSCTTVTGTAYDIDWSADHGVDETHTLEDGDESLSVPGSAGVAAPTETRLSEAVESATARADVVVVQIHGGNEYQREPTPRLETLTDVAAEAGADLVVNHHPHVVGGIERRHGALVAWTLGNLVFDQELWETLRSYVLTAHVTEDGVVRASINPVLLEGYVPKGVAGRLGSVIGRETAVRSDDSILPTRTGIADTEAVSWSSETVDTTVSGTSDVYASTGSWVDSVDVLEGTVEFGRDRFVTGQFGDYVVDDQRFEGPLWRFGRDGRSAGPPLGRDEGSGLRLARHEDNVDNAILSPRLRLPIDGEELSITGVYRFDHEDGLELSISWYDDTSGGSFERDRFDLSGTGGEWDRFHHRLNRPADATYIDVYLILSPPESGSREAVFDEIRLLEWGDDEPRKDADHLRVDGEANVEFEAREDTVDDLMWEQF</sequence>
<evidence type="ECO:0000259" key="2">
    <source>
        <dbReference type="SMART" id="SM00854"/>
    </source>
</evidence>
<name>A0A1H0ZCD8_NATTX</name>
<dbReference type="Gene3D" id="2.60.40.1120">
    <property type="entry name" value="Carboxypeptidase-like, regulatory domain"/>
    <property type="match status" value="1"/>
</dbReference>
<accession>A0A1H0ZCD8</accession>
<dbReference type="PANTHER" id="PTHR33393">
    <property type="entry name" value="POLYGLUTAMINE SYNTHESIS ACCESSORY PROTEIN RV0574C-RELATED"/>
    <property type="match status" value="1"/>
</dbReference>
<dbReference type="STRING" id="1095778.SAMN04489842_0224"/>
<dbReference type="Pfam" id="PF13620">
    <property type="entry name" value="CarboxypepD_reg"/>
    <property type="match status" value="1"/>
</dbReference>
<reference evidence="4" key="1">
    <citation type="submission" date="2016-10" db="EMBL/GenBank/DDBJ databases">
        <authorList>
            <person name="Varghese N."/>
            <person name="Submissions S."/>
        </authorList>
    </citation>
    <scope>NUCLEOTIDE SEQUENCE [LARGE SCALE GENOMIC DNA]</scope>
    <source>
        <strain evidence="4">DSM 24767</strain>
    </source>
</reference>
<dbReference type="InterPro" id="IPR019079">
    <property type="entry name" value="Capsule_synth_CapA"/>
</dbReference>
<keyword evidence="4" id="KW-1185">Reference proteome</keyword>
<dbReference type="InterPro" id="IPR029052">
    <property type="entry name" value="Metallo-depent_PP-like"/>
</dbReference>
<dbReference type="RefSeq" id="WP_090376086.1">
    <property type="nucleotide sequence ID" value="NZ_FNLC01000001.1"/>
</dbReference>
<dbReference type="InterPro" id="IPR008969">
    <property type="entry name" value="CarboxyPept-like_regulatory"/>
</dbReference>
<proteinExistence type="inferred from homology"/>
<dbReference type="InterPro" id="IPR052169">
    <property type="entry name" value="CW_Biosynth-Accessory"/>
</dbReference>
<dbReference type="SMART" id="SM00854">
    <property type="entry name" value="PGA_cap"/>
    <property type="match status" value="1"/>
</dbReference>
<organism evidence="3 4">
    <name type="scientific">Natronobacterium texcoconense</name>
    <dbReference type="NCBI Taxonomy" id="1095778"/>
    <lineage>
        <taxon>Archaea</taxon>
        <taxon>Methanobacteriati</taxon>
        <taxon>Methanobacteriota</taxon>
        <taxon>Stenosarchaea group</taxon>
        <taxon>Halobacteria</taxon>
        <taxon>Halobacteriales</taxon>
        <taxon>Natrialbaceae</taxon>
        <taxon>Natronobacterium</taxon>
    </lineage>
</organism>
<dbReference type="Proteomes" id="UP000198848">
    <property type="component" value="Unassembled WGS sequence"/>
</dbReference>
<protein>
    <submittedName>
        <fullName evidence="3">Poly-gamma-glutamate biosynthesis protein CapA/YwtB (Capsule formation), metallophosphatase superfamily</fullName>
    </submittedName>
</protein>
<evidence type="ECO:0000313" key="4">
    <source>
        <dbReference type="Proteomes" id="UP000198848"/>
    </source>
</evidence>
<evidence type="ECO:0000313" key="3">
    <source>
        <dbReference type="EMBL" id="SDQ25074.1"/>
    </source>
</evidence>